<reference evidence="3 4" key="1">
    <citation type="submission" date="2014-07" db="EMBL/GenBank/DDBJ databases">
        <title>Draft genome sequence of Thalassospira profundimaris S25-3-2.</title>
        <authorList>
            <person name="Lai Q."/>
            <person name="Shao Z."/>
        </authorList>
    </citation>
    <scope>NUCLEOTIDE SEQUENCE [LARGE SCALE GENOMIC DNA]</scope>
    <source>
        <strain evidence="3 4">S25-3-2</strain>
    </source>
</reference>
<feature type="region of interest" description="Disordered" evidence="1">
    <location>
        <begin position="658"/>
        <end position="678"/>
    </location>
</feature>
<dbReference type="AlphaFoldDB" id="A0A367WN98"/>
<gene>
    <name evidence="3" type="ORF">TH25_23365</name>
</gene>
<evidence type="ECO:0000313" key="3">
    <source>
        <dbReference type="EMBL" id="RCK41932.1"/>
    </source>
</evidence>
<sequence>MTGKIMSPDDLTGGQSDEIDESDDATGQKPLRQRGRAGPGLAYLNWAVITFLLAGLIVFFEPEEFTQPVDEYSYQLFNRLFGAAVYDAPHKDDIGIVLFDQKSMYDLDTSWPPLFMTHGMVLRSFMRKDTPLPLAVFIDFTLQDARNTEVTTSVDAYKPPQFTLRDDTLSELVRIIEGYRKLGIPVYVSAGRHDDDRFPEVLADLKDKVKLVAGWGDARSSADIRGLNYALFPNRPGLNDDKDLAQKPDTPDITAENNRSTDYYPAAALQIYLDLCARRAGAIARGELETSPFAGRNWNCDKALVGDVPAPSQMAAWQQQNLDLWRGYARERPMNLIWPDRQPDYAGWPVLQSVARKGDGTDVIRDHFPSNCPAGQEKDFSFLVGLVHDFVIKTMLGRRGEANFCGPFDTVTAGQAQKGTPDAENSWIGQLGGRVIMYSFNLQGLQDIVHPPTVEADIAGVNVHAMALENLLHFGPAYLSDTARTDTARSLGFLDSNNLELLTMLGLFLIRLVFLVLVRLWGGKTDTDIPGRDAAAHEDAADEPDEKLCTVTDGAMLYYRTVLFDLLGWCRRLPGRVMAFSRETVDIVGQKRVPVFVILVVEACVVVAFVFAVAFWLEFSVLRIAPSNWLSILGLAGLTYPVYIRALFSQSVRSRHRPAGRDAEEASAATENLPSPAD</sequence>
<evidence type="ECO:0000313" key="4">
    <source>
        <dbReference type="Proteomes" id="UP000252517"/>
    </source>
</evidence>
<feature type="region of interest" description="Disordered" evidence="1">
    <location>
        <begin position="1"/>
        <end position="35"/>
    </location>
</feature>
<comment type="caution">
    <text evidence="3">The sequence shown here is derived from an EMBL/GenBank/DDBJ whole genome shotgun (WGS) entry which is preliminary data.</text>
</comment>
<name>A0A367WN98_9PROT</name>
<feature type="transmembrane region" description="Helical" evidence="2">
    <location>
        <begin position="595"/>
        <end position="617"/>
    </location>
</feature>
<keyword evidence="2" id="KW-0472">Membrane</keyword>
<feature type="region of interest" description="Disordered" evidence="1">
    <location>
        <begin position="238"/>
        <end position="258"/>
    </location>
</feature>
<accession>A0A367WN98</accession>
<feature type="compositionally biased region" description="Polar residues" evidence="1">
    <location>
        <begin position="669"/>
        <end position="678"/>
    </location>
</feature>
<evidence type="ECO:0000256" key="1">
    <source>
        <dbReference type="SAM" id="MobiDB-lite"/>
    </source>
</evidence>
<feature type="transmembrane region" description="Helical" evidence="2">
    <location>
        <begin position="41"/>
        <end position="60"/>
    </location>
</feature>
<feature type="compositionally biased region" description="Basic and acidic residues" evidence="1">
    <location>
        <begin position="238"/>
        <end position="250"/>
    </location>
</feature>
<evidence type="ECO:0000256" key="2">
    <source>
        <dbReference type="SAM" id="Phobius"/>
    </source>
</evidence>
<dbReference type="Proteomes" id="UP000252517">
    <property type="component" value="Unassembled WGS sequence"/>
</dbReference>
<dbReference type="EMBL" id="JPWH01000032">
    <property type="protein sequence ID" value="RCK41932.1"/>
    <property type="molecule type" value="Genomic_DNA"/>
</dbReference>
<proteinExistence type="predicted"/>
<feature type="transmembrane region" description="Helical" evidence="2">
    <location>
        <begin position="501"/>
        <end position="522"/>
    </location>
</feature>
<dbReference type="OrthoDB" id="7348688at2"/>
<protein>
    <submittedName>
        <fullName evidence="3">Uncharacterized protein</fullName>
    </submittedName>
</protein>
<organism evidence="3 4">
    <name type="scientific">Thalassospira profundimaris</name>
    <dbReference type="NCBI Taxonomy" id="502049"/>
    <lineage>
        <taxon>Bacteria</taxon>
        <taxon>Pseudomonadati</taxon>
        <taxon>Pseudomonadota</taxon>
        <taxon>Alphaproteobacteria</taxon>
        <taxon>Rhodospirillales</taxon>
        <taxon>Thalassospiraceae</taxon>
        <taxon>Thalassospira</taxon>
    </lineage>
</organism>
<feature type="transmembrane region" description="Helical" evidence="2">
    <location>
        <begin position="629"/>
        <end position="648"/>
    </location>
</feature>
<keyword evidence="2" id="KW-0812">Transmembrane</keyword>
<keyword evidence="2" id="KW-1133">Transmembrane helix</keyword>